<dbReference type="EMBL" id="JALHLE010000038">
    <property type="protein sequence ID" value="MCJ2180644.1"/>
    <property type="molecule type" value="Genomic_DNA"/>
</dbReference>
<proteinExistence type="predicted"/>
<name>A0ABT0B758_9SPHN</name>
<evidence type="ECO:0000313" key="2">
    <source>
        <dbReference type="EMBL" id="MCJ2180644.1"/>
    </source>
</evidence>
<sequence length="67" mass="7412">MRGGRRWAPDPGENVEELTLRPEGPGPARRAMGARRAGLVSGYSMYQPWLAISDWPVSAFVWNAAKN</sequence>
<keyword evidence="3" id="KW-1185">Reference proteome</keyword>
<evidence type="ECO:0000313" key="3">
    <source>
        <dbReference type="Proteomes" id="UP001162880"/>
    </source>
</evidence>
<protein>
    <submittedName>
        <fullName evidence="2">Uncharacterized protein</fullName>
    </submittedName>
</protein>
<dbReference type="Proteomes" id="UP001162880">
    <property type="component" value="Unassembled WGS sequence"/>
</dbReference>
<accession>A0ABT0B758</accession>
<feature type="region of interest" description="Disordered" evidence="1">
    <location>
        <begin position="1"/>
        <end position="30"/>
    </location>
</feature>
<evidence type="ECO:0000256" key="1">
    <source>
        <dbReference type="SAM" id="MobiDB-lite"/>
    </source>
</evidence>
<feature type="non-terminal residue" evidence="2">
    <location>
        <position position="67"/>
    </location>
</feature>
<gene>
    <name evidence="2" type="ORF">MTR64_18890</name>
</gene>
<reference evidence="2" key="1">
    <citation type="submission" date="2022-03" db="EMBL/GenBank/DDBJ databases">
        <title>Identification of a novel bacterium isolated from mangrove sediments.</title>
        <authorList>
            <person name="Pan X."/>
        </authorList>
    </citation>
    <scope>NUCLEOTIDE SEQUENCE</scope>
    <source>
        <strain evidence="2">B2580</strain>
    </source>
</reference>
<feature type="compositionally biased region" description="Low complexity" evidence="1">
    <location>
        <begin position="21"/>
        <end position="30"/>
    </location>
</feature>
<comment type="caution">
    <text evidence="2">The sequence shown here is derived from an EMBL/GenBank/DDBJ whole genome shotgun (WGS) entry which is preliminary data.</text>
</comment>
<organism evidence="2 3">
    <name type="scientific">Novosphingobium album</name>
    <name type="common">ex Hu et al. 2023</name>
    <dbReference type="NCBI Taxonomy" id="2930093"/>
    <lineage>
        <taxon>Bacteria</taxon>
        <taxon>Pseudomonadati</taxon>
        <taxon>Pseudomonadota</taxon>
        <taxon>Alphaproteobacteria</taxon>
        <taxon>Sphingomonadales</taxon>
        <taxon>Sphingomonadaceae</taxon>
        <taxon>Novosphingobium</taxon>
    </lineage>
</organism>